<dbReference type="SUPFAM" id="SSF51395">
    <property type="entry name" value="FMN-linked oxidoreductases"/>
    <property type="match status" value="1"/>
</dbReference>
<sequence length="1255" mass="141535">MSTRSGHIADSSPTHTRHSDRILVGSTSGVVCRDFQRGSCRFGSHCKFVHRQVADPVSSNRNVRTVTSGPRILDTMANAERPSPTTPRVRAMPSSSSPEQQGNEDKGVPQGFRLKRGMAPGVESVAPVVPDPAEETQEEFRKAILQYATQMEKKMHRGVSLQACSLGLLVRHIKRCPDISPALKSLLHSRIDNISLEPCSVTYQHKCHLDEEAALQHYSKFIDEALSMLEEEEALEDLRASIKKVKDKSAVAPSVAPSTRCFEASVNSVASTLQPRRRRASKIKAAEEENLSAEEEEYFSADEIFEDESMILRLKLLHLQQLAKYVVSMAALMYEYVSLNLAHVNPLLKQLEKIKNELKEALNNLWPTKVSKEIVECKYFVSLLQNWEAFLPLMRSGQSPEATLMILVPEAYKNHCPTSIQRLLIFTSITKEAWDGFALLLMELLMRSGRTREETLMILVPEAYKNHPTQVIDFYEYYTGQMMELLMRSGGTREETLMILVPEAYKNHPTQVIDFYEYYTGQMEAWDGPALLLFSDGRTVGACLDRNGLLDIGKRRMEWLLRLVLISSPKVVYRPWDDDSHRLELWKGKNKNMLCICDNVLRLQLNRLWTLTSSFRDSNFRASGYSSEGVQMVMRTDFAGNKSSHYPLREVSLDMNTGKRENLLEEKAENAAQLKLVSPVLNEGELETLKTDPVLKASTIPTFFDISNGLEGSLSSAGQAEGADEAVKPAIPMLLVVHHHLIQNGLRASASLILPNAFVHRLLGLWSTIVSIWEFSCIKVSKLLHRAVREKNESAYAVYELPTVLRSRISPHLFLLQANVEIIHVGGLGLTSVLKFYQLQPGRAHNVVCFEQHPDKWKTSAGETFSAGTRLSYQGGVRAGRMERLTEDLLLRVFASLELDDLGRLRCVCRSWDSAITSHEFAKQWKGRDEVCCVLRTKDSIHREVWFPGSGARRSTGLNPGPRGCFSIGVSSSHGLVCGLLPEEGRYWNTPDTAWKFVVGNPLTNKWRRLPPIDIPSRPLYTMERIHLQADPSKGSYKLVITYSEDGVDYQVIYQARQYDSESRVWTSAVPFIGEHDCANTKIDGSMIGSAGLQYPPYFLMGYNPDSMAWSCHKHFVGGRDPTPLNESVYKEYKLDSTTLCDVLRWRGRNFMVTHSFSCVVLWELDTVAGEWKVLSSRRYKELYGRMPSRENSEIQALLVGSTIVFSDCYETPYVYAPYAYNLEDSTWHSSTCCASADTDTALGCAFIPSFNIEP</sequence>
<dbReference type="InterPro" id="IPR006982">
    <property type="entry name" value="Glu_synth_centr_N"/>
</dbReference>
<dbReference type="Gramene" id="EFJ07943">
    <property type="protein sequence ID" value="EFJ07943"/>
    <property type="gene ID" value="SELMODRAFT_448225"/>
</dbReference>
<dbReference type="GO" id="GO:0015930">
    <property type="term" value="F:glutamate synthase activity"/>
    <property type="evidence" value="ECO:0007669"/>
    <property type="project" value="InterPro"/>
</dbReference>
<dbReference type="InterPro" id="IPR017932">
    <property type="entry name" value="GATase_2_dom"/>
</dbReference>
<evidence type="ECO:0000313" key="8">
    <source>
        <dbReference type="EMBL" id="EFJ07943.1"/>
    </source>
</evidence>
<evidence type="ECO:0000256" key="1">
    <source>
        <dbReference type="ARBA" id="ARBA00022723"/>
    </source>
</evidence>
<dbReference type="PROSITE" id="PS50181">
    <property type="entry name" value="FBOX"/>
    <property type="match status" value="1"/>
</dbReference>
<dbReference type="GO" id="GO:0004842">
    <property type="term" value="F:ubiquitin-protein transferase activity"/>
    <property type="evidence" value="ECO:0000318"/>
    <property type="project" value="GO_Central"/>
</dbReference>
<evidence type="ECO:0000256" key="2">
    <source>
        <dbReference type="ARBA" id="ARBA00022771"/>
    </source>
</evidence>
<dbReference type="STRING" id="88036.D8T5Q2"/>
<feature type="zinc finger region" description="C3H1-type" evidence="4">
    <location>
        <begin position="26"/>
        <end position="53"/>
    </location>
</feature>
<dbReference type="SMART" id="SM00256">
    <property type="entry name" value="FBOX"/>
    <property type="match status" value="1"/>
</dbReference>
<dbReference type="GO" id="GO:0008270">
    <property type="term" value="F:zinc ion binding"/>
    <property type="evidence" value="ECO:0007669"/>
    <property type="project" value="UniProtKB-KW"/>
</dbReference>
<keyword evidence="1 4" id="KW-0479">Metal-binding</keyword>
<dbReference type="Pfam" id="PF00646">
    <property type="entry name" value="F-box"/>
    <property type="match status" value="1"/>
</dbReference>
<keyword evidence="9" id="KW-1185">Reference proteome</keyword>
<dbReference type="eggNOG" id="KOG0399">
    <property type="taxonomic scope" value="Eukaryota"/>
</dbReference>
<dbReference type="Gene3D" id="3.30.1370.210">
    <property type="match status" value="1"/>
</dbReference>
<dbReference type="SMART" id="SM00356">
    <property type="entry name" value="ZnF_C3H1"/>
    <property type="match status" value="1"/>
</dbReference>
<evidence type="ECO:0000313" key="9">
    <source>
        <dbReference type="Proteomes" id="UP000001514"/>
    </source>
</evidence>
<dbReference type="InParanoid" id="D8T5Q2"/>
<dbReference type="Gene3D" id="3.60.20.10">
    <property type="entry name" value="Glutamine Phosphoribosylpyrophosphate, subunit 1, domain 1"/>
    <property type="match status" value="1"/>
</dbReference>
<evidence type="ECO:0000259" key="6">
    <source>
        <dbReference type="PROSITE" id="PS50103"/>
    </source>
</evidence>
<dbReference type="SUPFAM" id="SSF56235">
    <property type="entry name" value="N-terminal nucleophile aminohydrolases (Ntn hydrolases)"/>
    <property type="match status" value="1"/>
</dbReference>
<dbReference type="Pfam" id="PF00310">
    <property type="entry name" value="GATase_2"/>
    <property type="match status" value="2"/>
</dbReference>
<protein>
    <recommendedName>
        <fullName evidence="10">C3H1-type domain-containing protein</fullName>
    </recommendedName>
</protein>
<keyword evidence="2 4" id="KW-0863">Zinc-finger</keyword>
<dbReference type="GO" id="GO:0031146">
    <property type="term" value="P:SCF-dependent proteasomal ubiquitin-dependent protein catabolic process"/>
    <property type="evidence" value="ECO:0000318"/>
    <property type="project" value="GO_Central"/>
</dbReference>
<dbReference type="KEGG" id="smo:SELMODRAFT_448225"/>
<dbReference type="HOGENOM" id="CLU_265418_0_0_1"/>
<evidence type="ECO:0000256" key="5">
    <source>
        <dbReference type="SAM" id="MobiDB-lite"/>
    </source>
</evidence>
<evidence type="ECO:0000259" key="7">
    <source>
        <dbReference type="PROSITE" id="PS50181"/>
    </source>
</evidence>
<dbReference type="PANTHER" id="PTHR46301">
    <property type="entry name" value="F-BOX/KELCH-REPEAT PROTEIN"/>
    <property type="match status" value="1"/>
</dbReference>
<dbReference type="Pfam" id="PF18044">
    <property type="entry name" value="zf-CCCH_4"/>
    <property type="match status" value="1"/>
</dbReference>
<dbReference type="InterPro" id="IPR036047">
    <property type="entry name" value="F-box-like_dom_sf"/>
</dbReference>
<evidence type="ECO:0000256" key="4">
    <source>
        <dbReference type="PROSITE-ProRule" id="PRU00723"/>
    </source>
</evidence>
<dbReference type="SUPFAM" id="SSF81383">
    <property type="entry name" value="F-box domain"/>
    <property type="match status" value="1"/>
</dbReference>
<dbReference type="InterPro" id="IPR000571">
    <property type="entry name" value="Znf_CCCH"/>
</dbReference>
<keyword evidence="3 4" id="KW-0862">Zinc</keyword>
<feature type="domain" description="F-box" evidence="7">
    <location>
        <begin position="879"/>
        <end position="928"/>
    </location>
</feature>
<dbReference type="Proteomes" id="UP000001514">
    <property type="component" value="Unassembled WGS sequence"/>
</dbReference>
<evidence type="ECO:0000256" key="3">
    <source>
        <dbReference type="ARBA" id="ARBA00022833"/>
    </source>
</evidence>
<dbReference type="InterPro" id="IPR001810">
    <property type="entry name" value="F-box_dom"/>
</dbReference>
<feature type="region of interest" description="Disordered" evidence="5">
    <location>
        <begin position="60"/>
        <end position="112"/>
    </location>
</feature>
<evidence type="ECO:0008006" key="10">
    <source>
        <dbReference type="Google" id="ProtNLM"/>
    </source>
</evidence>
<dbReference type="Gene3D" id="3.20.20.70">
    <property type="entry name" value="Aldolase class I"/>
    <property type="match status" value="1"/>
</dbReference>
<dbReference type="InterPro" id="IPR041367">
    <property type="entry name" value="Znf-CCCH_4"/>
</dbReference>
<organism evidence="9">
    <name type="scientific">Selaginella moellendorffii</name>
    <name type="common">Spikemoss</name>
    <dbReference type="NCBI Taxonomy" id="88036"/>
    <lineage>
        <taxon>Eukaryota</taxon>
        <taxon>Viridiplantae</taxon>
        <taxon>Streptophyta</taxon>
        <taxon>Embryophyta</taxon>
        <taxon>Tracheophyta</taxon>
        <taxon>Lycopodiopsida</taxon>
        <taxon>Selaginellales</taxon>
        <taxon>Selaginellaceae</taxon>
        <taxon>Selaginella</taxon>
    </lineage>
</organism>
<feature type="region of interest" description="Disordered" evidence="5">
    <location>
        <begin position="1"/>
        <end position="22"/>
    </location>
</feature>
<dbReference type="EMBL" id="GL377678">
    <property type="protein sequence ID" value="EFJ07943.1"/>
    <property type="molecule type" value="Genomic_DNA"/>
</dbReference>
<dbReference type="PROSITE" id="PS50103">
    <property type="entry name" value="ZF_C3H1"/>
    <property type="match status" value="1"/>
</dbReference>
<feature type="domain" description="C3H1-type" evidence="6">
    <location>
        <begin position="26"/>
        <end position="53"/>
    </location>
</feature>
<gene>
    <name evidence="8" type="ORF">SELMODRAFT_448225</name>
</gene>
<accession>D8T5Q2</accession>
<dbReference type="Pfam" id="PF04898">
    <property type="entry name" value="Glu_syn_central"/>
    <property type="match status" value="1"/>
</dbReference>
<dbReference type="Gene3D" id="1.20.1280.50">
    <property type="match status" value="1"/>
</dbReference>
<proteinExistence type="predicted"/>
<dbReference type="InterPro" id="IPR029055">
    <property type="entry name" value="Ntn_hydrolases_N"/>
</dbReference>
<name>D8T5Q2_SELML</name>
<dbReference type="PANTHER" id="PTHR46301:SF85">
    <property type="entry name" value="F-BOX DOMAIN-CONTAINING PROTEIN"/>
    <property type="match status" value="1"/>
</dbReference>
<reference evidence="8 9" key="1">
    <citation type="journal article" date="2011" name="Science">
        <title>The Selaginella genome identifies genetic changes associated with the evolution of vascular plants.</title>
        <authorList>
            <person name="Banks J.A."/>
            <person name="Nishiyama T."/>
            <person name="Hasebe M."/>
            <person name="Bowman J.L."/>
            <person name="Gribskov M."/>
            <person name="dePamphilis C."/>
            <person name="Albert V.A."/>
            <person name="Aono N."/>
            <person name="Aoyama T."/>
            <person name="Ambrose B.A."/>
            <person name="Ashton N.W."/>
            <person name="Axtell M.J."/>
            <person name="Barker E."/>
            <person name="Barker M.S."/>
            <person name="Bennetzen J.L."/>
            <person name="Bonawitz N.D."/>
            <person name="Chapple C."/>
            <person name="Cheng C."/>
            <person name="Correa L.G."/>
            <person name="Dacre M."/>
            <person name="DeBarry J."/>
            <person name="Dreyer I."/>
            <person name="Elias M."/>
            <person name="Engstrom E.M."/>
            <person name="Estelle M."/>
            <person name="Feng L."/>
            <person name="Finet C."/>
            <person name="Floyd S.K."/>
            <person name="Frommer W.B."/>
            <person name="Fujita T."/>
            <person name="Gramzow L."/>
            <person name="Gutensohn M."/>
            <person name="Harholt J."/>
            <person name="Hattori M."/>
            <person name="Heyl A."/>
            <person name="Hirai T."/>
            <person name="Hiwatashi Y."/>
            <person name="Ishikawa M."/>
            <person name="Iwata M."/>
            <person name="Karol K.G."/>
            <person name="Koehler B."/>
            <person name="Kolukisaoglu U."/>
            <person name="Kubo M."/>
            <person name="Kurata T."/>
            <person name="Lalonde S."/>
            <person name="Li K."/>
            <person name="Li Y."/>
            <person name="Litt A."/>
            <person name="Lyons E."/>
            <person name="Manning G."/>
            <person name="Maruyama T."/>
            <person name="Michael T.P."/>
            <person name="Mikami K."/>
            <person name="Miyazaki S."/>
            <person name="Morinaga S."/>
            <person name="Murata T."/>
            <person name="Mueller-Roeber B."/>
            <person name="Nelson D.R."/>
            <person name="Obara M."/>
            <person name="Oguri Y."/>
            <person name="Olmstead R.G."/>
            <person name="Onodera N."/>
            <person name="Petersen B.L."/>
            <person name="Pils B."/>
            <person name="Prigge M."/>
            <person name="Rensing S.A."/>
            <person name="Riano-Pachon D.M."/>
            <person name="Roberts A.W."/>
            <person name="Sato Y."/>
            <person name="Scheller H.V."/>
            <person name="Schulz B."/>
            <person name="Schulz C."/>
            <person name="Shakirov E.V."/>
            <person name="Shibagaki N."/>
            <person name="Shinohara N."/>
            <person name="Shippen D.E."/>
            <person name="Soerensen I."/>
            <person name="Sotooka R."/>
            <person name="Sugimoto N."/>
            <person name="Sugita M."/>
            <person name="Sumikawa N."/>
            <person name="Tanurdzic M."/>
            <person name="Theissen G."/>
            <person name="Ulvskov P."/>
            <person name="Wakazuki S."/>
            <person name="Weng J.K."/>
            <person name="Willats W.W."/>
            <person name="Wipf D."/>
            <person name="Wolf P.G."/>
            <person name="Yang L."/>
            <person name="Zimmer A.D."/>
            <person name="Zhu Q."/>
            <person name="Mitros T."/>
            <person name="Hellsten U."/>
            <person name="Loque D."/>
            <person name="Otillar R."/>
            <person name="Salamov A."/>
            <person name="Schmutz J."/>
            <person name="Shapiro H."/>
            <person name="Lindquist E."/>
            <person name="Lucas S."/>
            <person name="Rokhsar D."/>
            <person name="Grigoriev I.V."/>
        </authorList>
    </citation>
    <scope>NUCLEOTIDE SEQUENCE [LARGE SCALE GENOMIC DNA]</scope>
</reference>
<dbReference type="AlphaFoldDB" id="D8T5Q2"/>
<dbReference type="InterPro" id="IPR013785">
    <property type="entry name" value="Aldolase_TIM"/>
</dbReference>